<dbReference type="PANTHER" id="PTHR31748:SF1">
    <property type="entry name" value="SERPENTINE RECEPTOR, CLASS V"/>
    <property type="match status" value="1"/>
</dbReference>
<keyword evidence="4 5" id="KW-0472">Membrane</keyword>
<feature type="domain" description="G-protein coupled receptors family 1 profile" evidence="6">
    <location>
        <begin position="23"/>
        <end position="123"/>
    </location>
</feature>
<feature type="transmembrane region" description="Helical" evidence="5">
    <location>
        <begin position="84"/>
        <end position="108"/>
    </location>
</feature>
<proteinExistence type="predicted"/>
<gene>
    <name evidence="7" type="ORF">PMAYCL1PPCAC_15425</name>
</gene>
<feature type="non-terminal residue" evidence="7">
    <location>
        <position position="1"/>
    </location>
</feature>
<evidence type="ECO:0000313" key="8">
    <source>
        <dbReference type="Proteomes" id="UP001328107"/>
    </source>
</evidence>
<keyword evidence="2 5" id="KW-0812">Transmembrane</keyword>
<evidence type="ECO:0000313" key="7">
    <source>
        <dbReference type="EMBL" id="GMR45230.1"/>
    </source>
</evidence>
<dbReference type="InterPro" id="IPR019426">
    <property type="entry name" value="7TM_GPCR_serpentine_rcpt_Srv"/>
</dbReference>
<dbReference type="EMBL" id="BTRK01000004">
    <property type="protein sequence ID" value="GMR45230.1"/>
    <property type="molecule type" value="Genomic_DNA"/>
</dbReference>
<dbReference type="Pfam" id="PF10323">
    <property type="entry name" value="7TM_GPCR_Srv"/>
    <property type="match status" value="1"/>
</dbReference>
<evidence type="ECO:0000256" key="5">
    <source>
        <dbReference type="SAM" id="Phobius"/>
    </source>
</evidence>
<keyword evidence="8" id="KW-1185">Reference proteome</keyword>
<protein>
    <recommendedName>
        <fullName evidence="6">G-protein coupled receptors family 1 profile domain-containing protein</fullName>
    </recommendedName>
</protein>
<comment type="caution">
    <text evidence="7">The sequence shown here is derived from an EMBL/GenBank/DDBJ whole genome shotgun (WGS) entry which is preliminary data.</text>
</comment>
<evidence type="ECO:0000256" key="2">
    <source>
        <dbReference type="ARBA" id="ARBA00022692"/>
    </source>
</evidence>
<dbReference type="PANTHER" id="PTHR31748">
    <property type="entry name" value="SERPENTINE RECEPTOR, CLASS V"/>
    <property type="match status" value="1"/>
</dbReference>
<evidence type="ECO:0000256" key="1">
    <source>
        <dbReference type="ARBA" id="ARBA00004370"/>
    </source>
</evidence>
<evidence type="ECO:0000256" key="4">
    <source>
        <dbReference type="ARBA" id="ARBA00023136"/>
    </source>
</evidence>
<dbReference type="GO" id="GO:0016020">
    <property type="term" value="C:membrane"/>
    <property type="evidence" value="ECO:0007669"/>
    <property type="project" value="UniProtKB-SubCell"/>
</dbReference>
<keyword evidence="3 5" id="KW-1133">Transmembrane helix</keyword>
<feature type="transmembrane region" description="Helical" evidence="5">
    <location>
        <begin position="12"/>
        <end position="32"/>
    </location>
</feature>
<dbReference type="PROSITE" id="PS50262">
    <property type="entry name" value="G_PROTEIN_RECEP_F1_2"/>
    <property type="match status" value="1"/>
</dbReference>
<evidence type="ECO:0000256" key="3">
    <source>
        <dbReference type="ARBA" id="ARBA00022989"/>
    </source>
</evidence>
<name>A0AAN5CIV2_9BILA</name>
<dbReference type="InterPro" id="IPR017452">
    <property type="entry name" value="GPCR_Rhodpsn_7TM"/>
</dbReference>
<dbReference type="AlphaFoldDB" id="A0AAN5CIV2"/>
<evidence type="ECO:0000259" key="6">
    <source>
        <dbReference type="PROSITE" id="PS50262"/>
    </source>
</evidence>
<accession>A0AAN5CIV2</accession>
<organism evidence="7 8">
    <name type="scientific">Pristionchus mayeri</name>
    <dbReference type="NCBI Taxonomy" id="1317129"/>
    <lineage>
        <taxon>Eukaryota</taxon>
        <taxon>Metazoa</taxon>
        <taxon>Ecdysozoa</taxon>
        <taxon>Nematoda</taxon>
        <taxon>Chromadorea</taxon>
        <taxon>Rhabditida</taxon>
        <taxon>Rhabditina</taxon>
        <taxon>Diplogasteromorpha</taxon>
        <taxon>Diplogasteroidea</taxon>
        <taxon>Neodiplogasteridae</taxon>
        <taxon>Pristionchus</taxon>
    </lineage>
</organism>
<feature type="non-terminal residue" evidence="7">
    <location>
        <position position="123"/>
    </location>
</feature>
<reference evidence="8" key="1">
    <citation type="submission" date="2022-10" db="EMBL/GenBank/DDBJ databases">
        <title>Genome assembly of Pristionchus species.</title>
        <authorList>
            <person name="Yoshida K."/>
            <person name="Sommer R.J."/>
        </authorList>
    </citation>
    <scope>NUCLEOTIDE SEQUENCE [LARGE SCALE GENOMIC DNA]</scope>
    <source>
        <strain evidence="8">RS5460</strain>
    </source>
</reference>
<feature type="transmembrane region" description="Helical" evidence="5">
    <location>
        <begin position="44"/>
        <end position="64"/>
    </location>
</feature>
<comment type="subcellular location">
    <subcellularLocation>
        <location evidence="1">Membrane</location>
    </subcellularLocation>
</comment>
<sequence>DMIEEMELVLLYLSLLFGILTLLIIIILLIIITSKRFKLYTDSFFAIFALGCVYNAVSLVNLNVGATVTSLGWMPVVYTQTNVTVQLFFFFVYFSRCGEVITTILIALNRMTAIFLPFRHTHV</sequence>
<dbReference type="Proteomes" id="UP001328107">
    <property type="component" value="Unassembled WGS sequence"/>
</dbReference>